<dbReference type="GO" id="GO:0009252">
    <property type="term" value="P:peptidoglycan biosynthetic process"/>
    <property type="evidence" value="ECO:0007669"/>
    <property type="project" value="UniProtKB-UniPathway"/>
</dbReference>
<reference evidence="9 10" key="1">
    <citation type="journal article" date="2008" name="PLoS ONE">
        <title>Environmental adaptation: genomic analysis of the piezotolerant and psychrotolerant deep-sea iron reducing bacterium Shewanella piezotolerans WP3.</title>
        <authorList>
            <person name="Wang F."/>
            <person name="Wang J."/>
            <person name="Jian H."/>
            <person name="Zhang B."/>
            <person name="Li S."/>
            <person name="Wang F."/>
            <person name="Zeng X."/>
            <person name="Gao L."/>
            <person name="Bartlett D.H."/>
            <person name="Yu J."/>
            <person name="Hu S."/>
            <person name="Xiao X."/>
        </authorList>
    </citation>
    <scope>NUCLEOTIDE SEQUENCE [LARGE SCALE GENOMIC DNA]</scope>
    <source>
        <strain evidence="10">WP3 / JCM 13877</strain>
    </source>
</reference>
<keyword evidence="10" id="KW-1185">Reference proteome</keyword>
<comment type="similarity">
    <text evidence="2">Belongs to the YkuD family.</text>
</comment>
<accession>B8CMK7</accession>
<dbReference type="InterPro" id="IPR002477">
    <property type="entry name" value="Peptidoglycan-bd-like"/>
</dbReference>
<dbReference type="SUPFAM" id="SSF141523">
    <property type="entry name" value="L,D-transpeptidase catalytic domain-like"/>
    <property type="match status" value="1"/>
</dbReference>
<gene>
    <name evidence="9" type="ordered locus">swp_2663</name>
</gene>
<name>B8CMK7_SHEPW</name>
<evidence type="ECO:0000256" key="4">
    <source>
        <dbReference type="ARBA" id="ARBA00022960"/>
    </source>
</evidence>
<dbReference type="GO" id="GO:0008360">
    <property type="term" value="P:regulation of cell shape"/>
    <property type="evidence" value="ECO:0007669"/>
    <property type="project" value="UniProtKB-UniRule"/>
</dbReference>
<dbReference type="PROSITE" id="PS52029">
    <property type="entry name" value="LD_TPASE"/>
    <property type="match status" value="1"/>
</dbReference>
<keyword evidence="3" id="KW-0808">Transferase</keyword>
<dbReference type="HOGENOM" id="CLU_020360_5_1_6"/>
<evidence type="ECO:0000313" key="9">
    <source>
        <dbReference type="EMBL" id="ACJ29397.1"/>
    </source>
</evidence>
<dbReference type="SUPFAM" id="SSF47090">
    <property type="entry name" value="PGBD-like"/>
    <property type="match status" value="1"/>
</dbReference>
<dbReference type="STRING" id="225849.swp_2663"/>
<dbReference type="InterPro" id="IPR036365">
    <property type="entry name" value="PGBD-like_sf"/>
</dbReference>
<dbReference type="GO" id="GO:0016740">
    <property type="term" value="F:transferase activity"/>
    <property type="evidence" value="ECO:0007669"/>
    <property type="project" value="UniProtKB-KW"/>
</dbReference>
<feature type="active site" description="Proton donor/acceptor" evidence="7">
    <location>
        <position position="365"/>
    </location>
</feature>
<dbReference type="EMBL" id="CP000472">
    <property type="protein sequence ID" value="ACJ29397.1"/>
    <property type="molecule type" value="Genomic_DNA"/>
</dbReference>
<evidence type="ECO:0000256" key="7">
    <source>
        <dbReference type="PROSITE-ProRule" id="PRU01373"/>
    </source>
</evidence>
<dbReference type="GO" id="GO:0004180">
    <property type="term" value="F:carboxypeptidase activity"/>
    <property type="evidence" value="ECO:0007669"/>
    <property type="project" value="UniProtKB-ARBA"/>
</dbReference>
<dbReference type="Pfam" id="PF03734">
    <property type="entry name" value="YkuD"/>
    <property type="match status" value="1"/>
</dbReference>
<evidence type="ECO:0000256" key="1">
    <source>
        <dbReference type="ARBA" id="ARBA00004752"/>
    </source>
</evidence>
<protein>
    <recommendedName>
        <fullName evidence="8">L,D-TPase catalytic domain-containing protein</fullName>
    </recommendedName>
</protein>
<dbReference type="PANTHER" id="PTHR41533:SF2">
    <property type="entry name" value="BLR7131 PROTEIN"/>
    <property type="match status" value="1"/>
</dbReference>
<evidence type="ECO:0000256" key="6">
    <source>
        <dbReference type="ARBA" id="ARBA00023316"/>
    </source>
</evidence>
<dbReference type="Gene3D" id="1.10.101.10">
    <property type="entry name" value="PGBD-like superfamily/PGBD"/>
    <property type="match status" value="1"/>
</dbReference>
<dbReference type="Proteomes" id="UP000000753">
    <property type="component" value="Chromosome"/>
</dbReference>
<proteinExistence type="inferred from homology"/>
<organism evidence="9 10">
    <name type="scientific">Shewanella piezotolerans (strain WP3 / JCM 13877)</name>
    <dbReference type="NCBI Taxonomy" id="225849"/>
    <lineage>
        <taxon>Bacteria</taxon>
        <taxon>Pseudomonadati</taxon>
        <taxon>Pseudomonadota</taxon>
        <taxon>Gammaproteobacteria</taxon>
        <taxon>Alteromonadales</taxon>
        <taxon>Shewanellaceae</taxon>
        <taxon>Shewanella</taxon>
    </lineage>
</organism>
<dbReference type="GO" id="GO:0071555">
    <property type="term" value="P:cell wall organization"/>
    <property type="evidence" value="ECO:0007669"/>
    <property type="project" value="UniProtKB-UniRule"/>
</dbReference>
<dbReference type="InterPro" id="IPR005490">
    <property type="entry name" value="LD_TPept_cat_dom"/>
</dbReference>
<dbReference type="eggNOG" id="COG2989">
    <property type="taxonomic scope" value="Bacteria"/>
</dbReference>
<keyword evidence="5 7" id="KW-0573">Peptidoglycan synthesis</keyword>
<evidence type="ECO:0000256" key="3">
    <source>
        <dbReference type="ARBA" id="ARBA00022679"/>
    </source>
</evidence>
<evidence type="ECO:0000256" key="5">
    <source>
        <dbReference type="ARBA" id="ARBA00022984"/>
    </source>
</evidence>
<evidence type="ECO:0000256" key="2">
    <source>
        <dbReference type="ARBA" id="ARBA00005992"/>
    </source>
</evidence>
<dbReference type="InterPro" id="IPR036366">
    <property type="entry name" value="PGBDSf"/>
</dbReference>
<evidence type="ECO:0000259" key="8">
    <source>
        <dbReference type="PROSITE" id="PS52029"/>
    </source>
</evidence>
<dbReference type="Pfam" id="PF01471">
    <property type="entry name" value="PG_binding_1"/>
    <property type="match status" value="1"/>
</dbReference>
<dbReference type="InterPro" id="IPR052905">
    <property type="entry name" value="LD-transpeptidase_YkuD-like"/>
</dbReference>
<keyword evidence="4 7" id="KW-0133">Cell shape</keyword>
<evidence type="ECO:0000313" key="10">
    <source>
        <dbReference type="Proteomes" id="UP000000753"/>
    </source>
</evidence>
<dbReference type="Gene3D" id="2.40.440.10">
    <property type="entry name" value="L,D-transpeptidase catalytic domain-like"/>
    <property type="match status" value="1"/>
</dbReference>
<feature type="domain" description="L,D-TPase catalytic" evidence="8">
    <location>
        <begin position="231"/>
        <end position="407"/>
    </location>
</feature>
<feature type="active site" description="Nucleophile" evidence="7">
    <location>
        <position position="384"/>
    </location>
</feature>
<dbReference type="InterPro" id="IPR038063">
    <property type="entry name" value="Transpep_catalytic_dom"/>
</dbReference>
<keyword evidence="6 7" id="KW-0961">Cell wall biogenesis/degradation</keyword>
<comment type="pathway">
    <text evidence="1 7">Cell wall biogenesis; peptidoglycan biosynthesis.</text>
</comment>
<dbReference type="PANTHER" id="PTHR41533">
    <property type="entry name" value="L,D-TRANSPEPTIDASE HI_1667-RELATED"/>
    <property type="match status" value="1"/>
</dbReference>
<dbReference type="CDD" id="cd16913">
    <property type="entry name" value="YkuD_like"/>
    <property type="match status" value="1"/>
</dbReference>
<dbReference type="KEGG" id="swp:swp_2663"/>
<sequence>MVRGKILTSRLEVLDLKLFFCILVLGISYSPVCISSGVSGVELANNRVYNLAEDLGLNRVTSDAEESSLKIKVIESIFSIETGTESLRKLYLFDNKRFDELLTFAESNKQIKALRDKIRQYEQLSNYQWPQLEASVFSLGQRATDIAKLRWVLVKLDDLEFKDISAYREAIFDPSITRSLKRFQKRHGLIQSGELNKETITLLNTEPAFIVSKLQLSLKDKLSKVNYQNSSYIEVNIPEFKLRIKGDESSTLEFPVIVGSIKNKTPLLHTYVSKITINPTWTPPRSIVYNELLAELKKSPKSLENQKFVLVKKGNTNEVKSLKGMDASRLKQELKVYQLVQSPGFRNALGKYRFTIPNSELIFMHDTPDKQAFKKRNRAISHGCIRLSQPELLAKYLIDRENSIESIRFLSARKGVNTVDIKLRNPIPIIITNHNVWVDKDNVLQVRPSVYNREVTE</sequence>
<dbReference type="UniPathway" id="UPA00219"/>
<dbReference type="AlphaFoldDB" id="B8CMK7"/>